<accession>A0ABW9Y7V1</accession>
<sequence>MSMSKLKSEQTLTVVTLTLGRQTLAIPTRFLREILDPLPVTRVPGAGSQVPGVVNVRGSVVPLADLGQALAIPDVGQDDRRRFLVLDVEVAGEAATVAVAADAVHEVTTIDTQTIEPVPAAAIAWPPEFLSGLYRGTEGFVLLPDLGQIFSNLANRPQAVPL</sequence>
<evidence type="ECO:0000313" key="2">
    <source>
        <dbReference type="EMBL" id="NBE07909.1"/>
    </source>
</evidence>
<dbReference type="PANTHER" id="PTHR22617:SF23">
    <property type="entry name" value="CHEMOTAXIS PROTEIN CHEW"/>
    <property type="match status" value="1"/>
</dbReference>
<keyword evidence="3" id="KW-1185">Reference proteome</keyword>
<evidence type="ECO:0000313" key="3">
    <source>
        <dbReference type="Proteomes" id="UP001517376"/>
    </source>
</evidence>
<organism evidence="2 3">
    <name type="scientific">Paragemmobacter ruber</name>
    <dbReference type="NCBI Taxonomy" id="1985673"/>
    <lineage>
        <taxon>Bacteria</taxon>
        <taxon>Pseudomonadati</taxon>
        <taxon>Pseudomonadota</taxon>
        <taxon>Alphaproteobacteria</taxon>
        <taxon>Rhodobacterales</taxon>
        <taxon>Paracoccaceae</taxon>
        <taxon>Paragemmobacter</taxon>
    </lineage>
</organism>
<dbReference type="InterPro" id="IPR039315">
    <property type="entry name" value="CheW"/>
</dbReference>
<dbReference type="PANTHER" id="PTHR22617">
    <property type="entry name" value="CHEMOTAXIS SENSOR HISTIDINE KINASE-RELATED"/>
    <property type="match status" value="1"/>
</dbReference>
<dbReference type="Pfam" id="PF01584">
    <property type="entry name" value="CheW"/>
    <property type="match status" value="1"/>
</dbReference>
<dbReference type="Proteomes" id="UP001517376">
    <property type="component" value="Unassembled WGS sequence"/>
</dbReference>
<protein>
    <submittedName>
        <fullName evidence="2">Chemotaxis protein CheW</fullName>
    </submittedName>
</protein>
<proteinExistence type="predicted"/>
<name>A0ABW9Y7V1_9RHOB</name>
<evidence type="ECO:0000259" key="1">
    <source>
        <dbReference type="PROSITE" id="PS50851"/>
    </source>
</evidence>
<dbReference type="SMART" id="SM00260">
    <property type="entry name" value="CheW"/>
    <property type="match status" value="1"/>
</dbReference>
<dbReference type="Gene3D" id="2.30.30.40">
    <property type="entry name" value="SH3 Domains"/>
    <property type="match status" value="1"/>
</dbReference>
<dbReference type="Gene3D" id="2.40.50.180">
    <property type="entry name" value="CheA-289, Domain 4"/>
    <property type="match status" value="1"/>
</dbReference>
<dbReference type="SUPFAM" id="SSF50341">
    <property type="entry name" value="CheW-like"/>
    <property type="match status" value="1"/>
</dbReference>
<feature type="domain" description="CheW-like" evidence="1">
    <location>
        <begin position="11"/>
        <end position="155"/>
    </location>
</feature>
<reference evidence="3" key="1">
    <citation type="submission" date="2020-01" db="EMBL/GenBank/DDBJ databases">
        <title>Sphingomonas sp. strain CSW-10.</title>
        <authorList>
            <person name="Chen W.-M."/>
        </authorList>
    </citation>
    <scope>NUCLEOTIDE SEQUENCE [LARGE SCALE GENOMIC DNA]</scope>
    <source>
        <strain evidence="3">CCP-1</strain>
    </source>
</reference>
<dbReference type="EMBL" id="JAAATW010000002">
    <property type="protein sequence ID" value="NBE07909.1"/>
    <property type="molecule type" value="Genomic_DNA"/>
</dbReference>
<dbReference type="RefSeq" id="WP_161766914.1">
    <property type="nucleotide sequence ID" value="NZ_JAAATW010000002.1"/>
</dbReference>
<dbReference type="InterPro" id="IPR002545">
    <property type="entry name" value="CheW-lke_dom"/>
</dbReference>
<dbReference type="InterPro" id="IPR036061">
    <property type="entry name" value="CheW-like_dom_sf"/>
</dbReference>
<comment type="caution">
    <text evidence="2">The sequence shown here is derived from an EMBL/GenBank/DDBJ whole genome shotgun (WGS) entry which is preliminary data.</text>
</comment>
<gene>
    <name evidence="2" type="ORF">GU920_10200</name>
</gene>
<dbReference type="PROSITE" id="PS50851">
    <property type="entry name" value="CHEW"/>
    <property type="match status" value="1"/>
</dbReference>